<protein>
    <submittedName>
        <fullName evidence="1">Uncharacterized protein</fullName>
    </submittedName>
</protein>
<gene>
    <name evidence="1" type="ORF">SAMN04488692_12423</name>
</gene>
<dbReference type="AlphaFoldDB" id="A0A1G9RXQ9"/>
<name>A0A1G9RXQ9_9FIRM</name>
<sequence length="46" mass="5225">MRCTRCGSEDIIKENEIDSVIDDEILKVCDSCGHSWWSYINSSAKS</sequence>
<dbReference type="Proteomes" id="UP000199476">
    <property type="component" value="Unassembled WGS sequence"/>
</dbReference>
<organism evidence="1 2">
    <name type="scientific">Halarsenatibacter silvermanii</name>
    <dbReference type="NCBI Taxonomy" id="321763"/>
    <lineage>
        <taxon>Bacteria</taxon>
        <taxon>Bacillati</taxon>
        <taxon>Bacillota</taxon>
        <taxon>Clostridia</taxon>
        <taxon>Halanaerobiales</taxon>
        <taxon>Halarsenatibacteraceae</taxon>
        <taxon>Halarsenatibacter</taxon>
    </lineage>
</organism>
<evidence type="ECO:0000313" key="1">
    <source>
        <dbReference type="EMBL" id="SDM27275.1"/>
    </source>
</evidence>
<keyword evidence="2" id="KW-1185">Reference proteome</keyword>
<evidence type="ECO:0000313" key="2">
    <source>
        <dbReference type="Proteomes" id="UP000199476"/>
    </source>
</evidence>
<accession>A0A1G9RXQ9</accession>
<dbReference type="RefSeq" id="WP_159429915.1">
    <property type="nucleotide sequence ID" value="NZ_FNGO01000024.1"/>
</dbReference>
<dbReference type="EMBL" id="FNGO01000024">
    <property type="protein sequence ID" value="SDM27275.1"/>
    <property type="molecule type" value="Genomic_DNA"/>
</dbReference>
<dbReference type="STRING" id="321763.SAMN04488692_12423"/>
<proteinExistence type="predicted"/>
<reference evidence="1 2" key="1">
    <citation type="submission" date="2016-10" db="EMBL/GenBank/DDBJ databases">
        <authorList>
            <person name="de Groot N.N."/>
        </authorList>
    </citation>
    <scope>NUCLEOTIDE SEQUENCE [LARGE SCALE GENOMIC DNA]</scope>
    <source>
        <strain evidence="1 2">SLAS-1</strain>
    </source>
</reference>